<evidence type="ECO:0000313" key="2">
    <source>
        <dbReference type="EMBL" id="SQC18079.1"/>
    </source>
</evidence>
<sequence length="84" mass="9059">MPTSSATKTILTAAHWGPMLVETDGENVLSSRGALATPFANSLQTAVRDQVHSKTRVRYPMVRKGFLASPDKPRGSAVRMNSFG</sequence>
<evidence type="ECO:0000259" key="1">
    <source>
        <dbReference type="Pfam" id="PF18364"/>
    </source>
</evidence>
<keyword evidence="2" id="KW-0560">Oxidoreductase</keyword>
<dbReference type="InterPro" id="IPR041460">
    <property type="entry name" value="Molybdopterin_N"/>
</dbReference>
<organism evidence="2 3">
    <name type="scientific">Klebsiella pneumoniae</name>
    <dbReference type="NCBI Taxonomy" id="573"/>
    <lineage>
        <taxon>Bacteria</taxon>
        <taxon>Pseudomonadati</taxon>
        <taxon>Pseudomonadota</taxon>
        <taxon>Gammaproteobacteria</taxon>
        <taxon>Enterobacterales</taxon>
        <taxon>Enterobacteriaceae</taxon>
        <taxon>Klebsiella/Raoultella group</taxon>
        <taxon>Klebsiella</taxon>
        <taxon>Klebsiella pneumoniae complex</taxon>
    </lineage>
</organism>
<accession>A0A2X3F0A2</accession>
<dbReference type="EMBL" id="UASN01000022">
    <property type="protein sequence ID" value="SQC18079.1"/>
    <property type="molecule type" value="Genomic_DNA"/>
</dbReference>
<dbReference type="SUPFAM" id="SSF53706">
    <property type="entry name" value="Formate dehydrogenase/DMSO reductase, domains 1-3"/>
    <property type="match status" value="1"/>
</dbReference>
<reference evidence="2 3" key="1">
    <citation type="submission" date="2018-06" db="EMBL/GenBank/DDBJ databases">
        <authorList>
            <consortium name="Pathogen Informatics"/>
            <person name="Doyle S."/>
        </authorList>
    </citation>
    <scope>NUCLEOTIDE SEQUENCE [LARGE SCALE GENOMIC DNA]</scope>
    <source>
        <strain evidence="2 3">NCTC9601</strain>
    </source>
</reference>
<dbReference type="Pfam" id="PF18364">
    <property type="entry name" value="Molybdopterin_N"/>
    <property type="match status" value="1"/>
</dbReference>
<dbReference type="AlphaFoldDB" id="A0A2X3F0A2"/>
<proteinExistence type="predicted"/>
<protein>
    <submittedName>
        <fullName evidence="2">Biotin sulfoxide reductase</fullName>
        <ecNumber evidence="2">1.7.2.3</ecNumber>
    </submittedName>
</protein>
<dbReference type="Proteomes" id="UP000251123">
    <property type="component" value="Unassembled WGS sequence"/>
</dbReference>
<dbReference type="GO" id="GO:0050626">
    <property type="term" value="F:trimethylamine-N-oxide reductase (cytochrome c) activity"/>
    <property type="evidence" value="ECO:0007669"/>
    <property type="project" value="UniProtKB-EC"/>
</dbReference>
<dbReference type="EC" id="1.7.2.3" evidence="2"/>
<dbReference type="Gene3D" id="3.90.55.10">
    <property type="entry name" value="Dimethylsulfoxide Reductase, domain 3"/>
    <property type="match status" value="1"/>
</dbReference>
<gene>
    <name evidence="2" type="primary">torZ_1</name>
    <name evidence="2" type="ORF">NCTC9601_05103</name>
</gene>
<feature type="domain" description="Molybdopterin oxidoreductase N-terminal" evidence="1">
    <location>
        <begin position="12"/>
        <end position="52"/>
    </location>
</feature>
<name>A0A2X3F0A2_KLEPN</name>
<evidence type="ECO:0000313" key="3">
    <source>
        <dbReference type="Proteomes" id="UP000251123"/>
    </source>
</evidence>